<dbReference type="PATRIC" id="fig|762967.3.peg.641"/>
<accession>H3KDJ7</accession>
<dbReference type="InterPro" id="IPR036411">
    <property type="entry name" value="TorD-like_sf"/>
</dbReference>
<feature type="region of interest" description="Disordered" evidence="1">
    <location>
        <begin position="1"/>
        <end position="51"/>
    </location>
</feature>
<gene>
    <name evidence="2" type="ORF">HMPREF9440_00806</name>
</gene>
<reference evidence="2 3" key="1">
    <citation type="submission" date="2011-11" db="EMBL/GenBank/DDBJ databases">
        <authorList>
            <person name="Weinstock G."/>
            <person name="Sodergren E."/>
            <person name="Clifton S."/>
            <person name="Fulton L."/>
            <person name="Fulton B."/>
            <person name="Courtney L."/>
            <person name="Fronick C."/>
            <person name="Harrison M."/>
            <person name="Strong C."/>
            <person name="Farmer C."/>
            <person name="Delahaunty K."/>
            <person name="Markovic C."/>
            <person name="Hall O."/>
            <person name="Minx P."/>
            <person name="Tomlinson C."/>
            <person name="Mitreva M."/>
            <person name="Hou S."/>
            <person name="Chen J."/>
            <person name="Wollam A."/>
            <person name="Pepin K.H."/>
            <person name="Johnson M."/>
            <person name="Bhonagiri V."/>
            <person name="Zhang X."/>
            <person name="Suruliraj S."/>
            <person name="Warren W."/>
            <person name="Chinwalla A."/>
            <person name="Mardis E.R."/>
            <person name="Wilson R.K."/>
        </authorList>
    </citation>
    <scope>NUCLEOTIDE SEQUENCE [LARGE SCALE GENOMIC DNA]</scope>
    <source>
        <strain evidence="2 3">YIT 11816</strain>
    </source>
</reference>
<organism evidence="2 3">
    <name type="scientific">Sutterella parvirubra YIT 11816</name>
    <dbReference type="NCBI Taxonomy" id="762967"/>
    <lineage>
        <taxon>Bacteria</taxon>
        <taxon>Pseudomonadati</taxon>
        <taxon>Pseudomonadota</taxon>
        <taxon>Betaproteobacteria</taxon>
        <taxon>Burkholderiales</taxon>
        <taxon>Sutterellaceae</taxon>
        <taxon>Sutterella</taxon>
    </lineage>
</organism>
<comment type="caution">
    <text evidence="2">The sequence shown here is derived from an EMBL/GenBank/DDBJ whole genome shotgun (WGS) entry which is preliminary data.</text>
</comment>
<proteinExistence type="predicted"/>
<dbReference type="HOGENOM" id="CLU_1077381_0_0_4"/>
<keyword evidence="3" id="KW-1185">Reference proteome</keyword>
<evidence type="ECO:0000256" key="1">
    <source>
        <dbReference type="SAM" id="MobiDB-lite"/>
    </source>
</evidence>
<sequence>MTKHAAHSFDNPFEDPTDSDTDAAPAKPSWADRPGNPFEAPAENDPAPDVMTLVGRADGRATDPKPLLESRADEDLIEWMMGVGRFFAAAGVTLSRGAATPELLRSRNRALRWAMGFDILESTLRDDVREALKLDDDFHDAPDPQLIREAHVRGEPEAAEAADAVYRLYGFTTGDDLAPDHLGRELLFYGLMTERLHAAGAEGDREAVEALLTDAVDFLAQHLDWVERIPAAGIDPRHQLLLAVVRAVIRAERALTIE</sequence>
<dbReference type="Proteomes" id="UP000004956">
    <property type="component" value="Unassembled WGS sequence"/>
</dbReference>
<dbReference type="InterPro" id="IPR020945">
    <property type="entry name" value="DMSO/NO3_reduct_chaperone"/>
</dbReference>
<dbReference type="SUPFAM" id="SSF89155">
    <property type="entry name" value="TorD-like"/>
    <property type="match status" value="1"/>
</dbReference>
<dbReference type="RefSeq" id="WP_008541498.1">
    <property type="nucleotide sequence ID" value="NZ_JH604921.1"/>
</dbReference>
<evidence type="ECO:0000313" key="2">
    <source>
        <dbReference type="EMBL" id="EHY31809.1"/>
    </source>
</evidence>
<dbReference type="Pfam" id="PF02613">
    <property type="entry name" value="Nitrate_red_del"/>
    <property type="match status" value="1"/>
</dbReference>
<feature type="compositionally biased region" description="Acidic residues" evidence="1">
    <location>
        <begin position="12"/>
        <end position="21"/>
    </location>
</feature>
<dbReference type="Gene3D" id="1.10.3480.10">
    <property type="entry name" value="TorD-like"/>
    <property type="match status" value="1"/>
</dbReference>
<dbReference type="STRING" id="762967.HMPREF9440_00806"/>
<dbReference type="EMBL" id="AFBQ01000111">
    <property type="protein sequence ID" value="EHY31809.1"/>
    <property type="molecule type" value="Genomic_DNA"/>
</dbReference>
<evidence type="ECO:0000313" key="3">
    <source>
        <dbReference type="Proteomes" id="UP000004956"/>
    </source>
</evidence>
<name>H3KDJ7_9BURK</name>
<dbReference type="AlphaFoldDB" id="H3KDJ7"/>
<protein>
    <submittedName>
        <fullName evidence="2">Uncharacterized protein</fullName>
    </submittedName>
</protein>